<dbReference type="InterPro" id="IPR043502">
    <property type="entry name" value="DNA/RNA_pol_sf"/>
</dbReference>
<accession>A0A3S0Z999</accession>
<protein>
    <recommendedName>
        <fullName evidence="1">Reverse transcriptase domain-containing protein</fullName>
    </recommendedName>
</protein>
<sequence length="414" mass="46925">MDRTKEDLPLQIDVPQSGRKQICCDMRQILWEEHVMACQALNESFFVHGTQVDIGILDFSKAFDVVPHTRLLNKLRFYGLSAEVCQWIGNFLKGRSQQVIVDGVASQSESVDSGVPQGTVLGPLLFLLFINDIGININTGTSIRLFADDCLIYRPIHSHQDQVLLQKDLSSLQTWSTTWGMNFNPSKCNVLRTRVGQRGAINYFYTLHDQILAEVDTVKYLGVWISNDLSWTPHVDYVTKKGNQKLGFLRRNLRGAPTPSKSLAYTSLVRSGLEYAAPIWDPYKIKDTNKIEAIQRKAARWAKSAYSPHTSVTGLLQDLGWSGLGDRRMILRLTLLYKIYFHQVGIEHTEVGIIPNPRPSRKNSFQILRPRSRKSPYTNSLILRTIPEWNNLPDSTIMAGSASDFKNRFSATQP</sequence>
<dbReference type="InterPro" id="IPR000477">
    <property type="entry name" value="RT_dom"/>
</dbReference>
<comment type="caution">
    <text evidence="2">The sequence shown here is derived from an EMBL/GenBank/DDBJ whole genome shotgun (WGS) entry which is preliminary data.</text>
</comment>
<evidence type="ECO:0000259" key="1">
    <source>
        <dbReference type="PROSITE" id="PS50878"/>
    </source>
</evidence>
<dbReference type="AlphaFoldDB" id="A0A3S0Z999"/>
<feature type="domain" description="Reverse transcriptase" evidence="1">
    <location>
        <begin position="1"/>
        <end position="225"/>
    </location>
</feature>
<proteinExistence type="predicted"/>
<gene>
    <name evidence="2" type="ORF">EGW08_022499</name>
</gene>
<dbReference type="STRING" id="188477.A0A3S0Z999"/>
<dbReference type="CDD" id="cd01650">
    <property type="entry name" value="RT_nLTR_like"/>
    <property type="match status" value="1"/>
</dbReference>
<evidence type="ECO:0000313" key="3">
    <source>
        <dbReference type="Proteomes" id="UP000271974"/>
    </source>
</evidence>
<evidence type="ECO:0000313" key="2">
    <source>
        <dbReference type="EMBL" id="RUS69741.1"/>
    </source>
</evidence>
<name>A0A3S0Z999_ELYCH</name>
<dbReference type="Proteomes" id="UP000271974">
    <property type="component" value="Unassembled WGS sequence"/>
</dbReference>
<dbReference type="PROSITE" id="PS50878">
    <property type="entry name" value="RT_POL"/>
    <property type="match status" value="1"/>
</dbReference>
<dbReference type="Pfam" id="PF00078">
    <property type="entry name" value="RVT_1"/>
    <property type="match status" value="1"/>
</dbReference>
<dbReference type="PANTHER" id="PTHR33332">
    <property type="entry name" value="REVERSE TRANSCRIPTASE DOMAIN-CONTAINING PROTEIN"/>
    <property type="match status" value="1"/>
</dbReference>
<dbReference type="SUPFAM" id="SSF56672">
    <property type="entry name" value="DNA/RNA polymerases"/>
    <property type="match status" value="1"/>
</dbReference>
<dbReference type="OrthoDB" id="10056483at2759"/>
<reference evidence="2 3" key="1">
    <citation type="submission" date="2019-01" db="EMBL/GenBank/DDBJ databases">
        <title>A draft genome assembly of the solar-powered sea slug Elysia chlorotica.</title>
        <authorList>
            <person name="Cai H."/>
            <person name="Li Q."/>
            <person name="Fang X."/>
            <person name="Li J."/>
            <person name="Curtis N.E."/>
            <person name="Altenburger A."/>
            <person name="Shibata T."/>
            <person name="Feng M."/>
            <person name="Maeda T."/>
            <person name="Schwartz J.A."/>
            <person name="Shigenobu S."/>
            <person name="Lundholm N."/>
            <person name="Nishiyama T."/>
            <person name="Yang H."/>
            <person name="Hasebe M."/>
            <person name="Li S."/>
            <person name="Pierce S.K."/>
            <person name="Wang J."/>
        </authorList>
    </citation>
    <scope>NUCLEOTIDE SEQUENCE [LARGE SCALE GENOMIC DNA]</scope>
    <source>
        <strain evidence="2">EC2010</strain>
        <tissue evidence="2">Whole organism of an adult</tissue>
    </source>
</reference>
<keyword evidence="3" id="KW-1185">Reference proteome</keyword>
<organism evidence="2 3">
    <name type="scientific">Elysia chlorotica</name>
    <name type="common">Eastern emerald elysia</name>
    <name type="synonym">Sea slug</name>
    <dbReference type="NCBI Taxonomy" id="188477"/>
    <lineage>
        <taxon>Eukaryota</taxon>
        <taxon>Metazoa</taxon>
        <taxon>Spiralia</taxon>
        <taxon>Lophotrochozoa</taxon>
        <taxon>Mollusca</taxon>
        <taxon>Gastropoda</taxon>
        <taxon>Heterobranchia</taxon>
        <taxon>Euthyneura</taxon>
        <taxon>Panpulmonata</taxon>
        <taxon>Sacoglossa</taxon>
        <taxon>Placobranchoidea</taxon>
        <taxon>Plakobranchidae</taxon>
        <taxon>Elysia</taxon>
    </lineage>
</organism>
<dbReference type="EMBL" id="RQTK01001588">
    <property type="protein sequence ID" value="RUS69741.1"/>
    <property type="molecule type" value="Genomic_DNA"/>
</dbReference>